<feature type="domain" description="FAD-binding" evidence="2">
    <location>
        <begin position="6"/>
        <end position="350"/>
    </location>
</feature>
<dbReference type="PRINTS" id="PR00420">
    <property type="entry name" value="RNGMNOXGNASE"/>
</dbReference>
<reference evidence="3 4" key="1">
    <citation type="submission" date="2016-03" db="EMBL/GenBank/DDBJ databases">
        <title>Complete genome sequence of Shewanella psychrophila WP2, a deep sea bacterium isolated from west Pacific sediment.</title>
        <authorList>
            <person name="Xu G."/>
            <person name="Jian H."/>
        </authorList>
    </citation>
    <scope>NUCLEOTIDE SEQUENCE [LARGE SCALE GENOMIC DNA]</scope>
    <source>
        <strain evidence="3 4">WP2</strain>
    </source>
</reference>
<dbReference type="PANTHER" id="PTHR43476:SF5">
    <property type="entry name" value="FAD-DEPENDENT MONOOXYGENASE"/>
    <property type="match status" value="1"/>
</dbReference>
<organism evidence="3 4">
    <name type="scientific">Shewanella psychrophila</name>
    <dbReference type="NCBI Taxonomy" id="225848"/>
    <lineage>
        <taxon>Bacteria</taxon>
        <taxon>Pseudomonadati</taxon>
        <taxon>Pseudomonadota</taxon>
        <taxon>Gammaproteobacteria</taxon>
        <taxon>Alteromonadales</taxon>
        <taxon>Shewanellaceae</taxon>
        <taxon>Shewanella</taxon>
    </lineage>
</organism>
<evidence type="ECO:0000259" key="2">
    <source>
        <dbReference type="Pfam" id="PF01494"/>
    </source>
</evidence>
<sequence length="405" mass="45800">MEQTSQICIVGGGPAGLVLALKLAKSGVDVTVLEANKSYERSFRGESIQPDTVGIFHELGIADAINEHGYMIFKELEVWERDSKRLNMNYTKMPYQHKFMIDVPQPVFLNALAEKLAQYPNAKLIRGAAFDGVIEKDDTVIGVTYREAGEKKSIHAKAIIAADGRYSRVREKAAIPYTKTPQERDVLWCKMPIPEGWDKHKYYILLNGAQHIILLPSYPDLYRTGVNIPKGGFAALKKEGLDGFYNLIDEVNAELGQHVRKHITSWKDLHVLDIFTTHAPLWGKDGLIMIGDAAHTLTPLLGQGVNIAIQDAMTLAPMLAQQVQSDKAVDTQFLRSYQSERQPQVDFVTQMQQRQEKMLCSDSKLMLSMRKAFYFILNRMPFIQNRILNQISYKRQRSLAMGKIS</sequence>
<evidence type="ECO:0000313" key="4">
    <source>
        <dbReference type="Proteomes" id="UP000189545"/>
    </source>
</evidence>
<dbReference type="RefSeq" id="WP_077750790.1">
    <property type="nucleotide sequence ID" value="NZ_CP014782.1"/>
</dbReference>
<dbReference type="GO" id="GO:0016491">
    <property type="term" value="F:oxidoreductase activity"/>
    <property type="evidence" value="ECO:0007669"/>
    <property type="project" value="UniProtKB-KW"/>
</dbReference>
<dbReference type="InterPro" id="IPR002938">
    <property type="entry name" value="FAD-bd"/>
</dbReference>
<accession>A0A1S6HIU2</accession>
<dbReference type="InterPro" id="IPR050631">
    <property type="entry name" value="PheA/TfdB_FAD_monoxygenase"/>
</dbReference>
<dbReference type="STRING" id="225848.Sps_00215"/>
<name>A0A1S6HIU2_9GAMM</name>
<dbReference type="Pfam" id="PF01494">
    <property type="entry name" value="FAD_binding_3"/>
    <property type="match status" value="1"/>
</dbReference>
<protein>
    <submittedName>
        <fullName evidence="3">2-polyprenyl-6-methoxyphenol hydroxylase-like oxidoreductase</fullName>
    </submittedName>
</protein>
<proteinExistence type="predicted"/>
<dbReference type="AlphaFoldDB" id="A0A1S6HIU2"/>
<dbReference type="OrthoDB" id="9769565at2"/>
<keyword evidence="1" id="KW-0560">Oxidoreductase</keyword>
<dbReference type="EMBL" id="CP014782">
    <property type="protein sequence ID" value="AQS35435.1"/>
    <property type="molecule type" value="Genomic_DNA"/>
</dbReference>
<dbReference type="Gene3D" id="3.50.50.60">
    <property type="entry name" value="FAD/NAD(P)-binding domain"/>
    <property type="match status" value="2"/>
</dbReference>
<dbReference type="GO" id="GO:0071949">
    <property type="term" value="F:FAD binding"/>
    <property type="evidence" value="ECO:0007669"/>
    <property type="project" value="InterPro"/>
</dbReference>
<gene>
    <name evidence="3" type="ORF">Sps_00215</name>
</gene>
<dbReference type="KEGG" id="spsw:Sps_00215"/>
<dbReference type="SUPFAM" id="SSF51905">
    <property type="entry name" value="FAD/NAD(P)-binding domain"/>
    <property type="match status" value="1"/>
</dbReference>
<dbReference type="PANTHER" id="PTHR43476">
    <property type="entry name" value="3-(3-HYDROXY-PHENYL)PROPIONATE/3-HYDROXYCINNAMIC ACID HYDROXYLASE"/>
    <property type="match status" value="1"/>
</dbReference>
<dbReference type="Proteomes" id="UP000189545">
    <property type="component" value="Chromosome"/>
</dbReference>
<keyword evidence="4" id="KW-1185">Reference proteome</keyword>
<evidence type="ECO:0000313" key="3">
    <source>
        <dbReference type="EMBL" id="AQS35435.1"/>
    </source>
</evidence>
<evidence type="ECO:0000256" key="1">
    <source>
        <dbReference type="ARBA" id="ARBA00023002"/>
    </source>
</evidence>
<dbReference type="InterPro" id="IPR036188">
    <property type="entry name" value="FAD/NAD-bd_sf"/>
</dbReference>